<evidence type="ECO:0000313" key="5">
    <source>
        <dbReference type="Proteomes" id="UP000249464"/>
    </source>
</evidence>
<name>A0A2X0MDA8_9BASI</name>
<dbReference type="InterPro" id="IPR000917">
    <property type="entry name" value="Sulfatase_N"/>
</dbReference>
<evidence type="ECO:0000256" key="2">
    <source>
        <dbReference type="SAM" id="SignalP"/>
    </source>
</evidence>
<feature type="signal peptide" evidence="2">
    <location>
        <begin position="1"/>
        <end position="22"/>
    </location>
</feature>
<dbReference type="Gene3D" id="3.40.720.10">
    <property type="entry name" value="Alkaline Phosphatase, subunit A"/>
    <property type="match status" value="1"/>
</dbReference>
<evidence type="ECO:0000259" key="3">
    <source>
        <dbReference type="Pfam" id="PF00884"/>
    </source>
</evidence>
<protein>
    <submittedName>
        <fullName evidence="4">BQ5605_C009g05404 protein</fullName>
    </submittedName>
</protein>
<dbReference type="Proteomes" id="UP000249464">
    <property type="component" value="Unassembled WGS sequence"/>
</dbReference>
<feature type="chain" id="PRO_5016169361" evidence="2">
    <location>
        <begin position="23"/>
        <end position="721"/>
    </location>
</feature>
<comment type="similarity">
    <text evidence="1">Belongs to the sulfatase family.</text>
</comment>
<organism evidence="4 5">
    <name type="scientific">Microbotryum silenes-dioicae</name>
    <dbReference type="NCBI Taxonomy" id="796604"/>
    <lineage>
        <taxon>Eukaryota</taxon>
        <taxon>Fungi</taxon>
        <taxon>Dikarya</taxon>
        <taxon>Basidiomycota</taxon>
        <taxon>Pucciniomycotina</taxon>
        <taxon>Microbotryomycetes</taxon>
        <taxon>Microbotryales</taxon>
        <taxon>Microbotryaceae</taxon>
        <taxon>Microbotryum</taxon>
    </lineage>
</organism>
<dbReference type="InterPro" id="IPR036812">
    <property type="entry name" value="NAD(P)_OxRdtase_dom_sf"/>
</dbReference>
<accession>A0A2X0MDA8</accession>
<dbReference type="InterPro" id="IPR017850">
    <property type="entry name" value="Alkaline_phosphatase_core_sf"/>
</dbReference>
<dbReference type="Pfam" id="PF00884">
    <property type="entry name" value="Sulfatase"/>
    <property type="match status" value="1"/>
</dbReference>
<dbReference type="AlphaFoldDB" id="A0A2X0MDA8"/>
<feature type="domain" description="Sulfatase N-terminal" evidence="3">
    <location>
        <begin position="50"/>
        <end position="398"/>
    </location>
</feature>
<evidence type="ECO:0000313" key="4">
    <source>
        <dbReference type="EMBL" id="SGY80919.1"/>
    </source>
</evidence>
<dbReference type="GO" id="GO:0008449">
    <property type="term" value="F:N-acetylglucosamine-6-sulfatase activity"/>
    <property type="evidence" value="ECO:0007669"/>
    <property type="project" value="TreeGrafter"/>
</dbReference>
<dbReference type="GO" id="GO:0005539">
    <property type="term" value="F:glycosaminoglycan binding"/>
    <property type="evidence" value="ECO:0007669"/>
    <property type="project" value="TreeGrafter"/>
</dbReference>
<dbReference type="EMBL" id="FQNC01000049">
    <property type="protein sequence ID" value="SGY80919.1"/>
    <property type="molecule type" value="Genomic_DNA"/>
</dbReference>
<proteinExistence type="inferred from homology"/>
<dbReference type="CDD" id="cd16147">
    <property type="entry name" value="G6S"/>
    <property type="match status" value="1"/>
</dbReference>
<dbReference type="SUPFAM" id="SSF51430">
    <property type="entry name" value="NAD(P)-linked oxidoreductase"/>
    <property type="match status" value="1"/>
</dbReference>
<dbReference type="STRING" id="796604.A0A2X0MDA8"/>
<dbReference type="PANTHER" id="PTHR43108">
    <property type="entry name" value="N-ACETYLGLUCOSAMINE-6-SULFATASE FAMILY MEMBER"/>
    <property type="match status" value="1"/>
</dbReference>
<dbReference type="PANTHER" id="PTHR43108:SF8">
    <property type="entry name" value="SD21168P"/>
    <property type="match status" value="1"/>
</dbReference>
<reference evidence="4 5" key="1">
    <citation type="submission" date="2016-11" db="EMBL/GenBank/DDBJ databases">
        <authorList>
            <person name="Jaros S."/>
            <person name="Januszkiewicz K."/>
            <person name="Wedrychowicz H."/>
        </authorList>
    </citation>
    <scope>NUCLEOTIDE SEQUENCE [LARGE SCALE GENOMIC DNA]</scope>
</reference>
<keyword evidence="2" id="KW-0732">Signal</keyword>
<keyword evidence="5" id="KW-1185">Reference proteome</keyword>
<gene>
    <name evidence="4" type="primary">BQ5605_C009g05404</name>
    <name evidence="4" type="ORF">BQ5605_C009G05404</name>
</gene>
<evidence type="ECO:0000256" key="1">
    <source>
        <dbReference type="ARBA" id="ARBA00008779"/>
    </source>
</evidence>
<sequence>MRGTHTSLLALLLVLLLPVARTALQSSSGAAAAEQVQGPRDDSTPSKHKPNIVLIIVDDQDAVQDSISTMKAVQRLLVQEGTSFERFFAPVSLCCPSRTSFLRAQAAHNTNITSVIAPWGGWGVFCEKGYNSHYLPSFMQSAGYSTRYVGKLMNGHNVNNYEALAPAGFTDADFLLDPQTYNYVNASFGRVGSPVQYHAGSYSTDLVKEKALHMIRDASHQRKPFFVVIAPIAPHSHIASLSHDVRLEAPVSAPRHAHLFKDVTLNYSRASHNPSSPSGASWVRQLERLNQTHVAYIEEFYRQRLRSLQAVDELVEAVVNELNKHNKSDDTIIIYTSDNGFEANGGHRRNPGKTLPYEEDIRIPFVVRGPGVPKGVVDSKSVYSLADLGATIMHLAGAKSDYEHDGSLVPLTKALRQDAVREGIKQHHLAEYWVDGIEEGKYSGQSERCAHTVDPGKLNYPDNVSAGRSFLNTTYRAIRIVEGNLTDLSYAVWCTGEHEIYDLRTDPDQMHNLAEVQSQSPELQKLLTRLDALLLVLKTCVGEVCKRPWKEMFPREDIRSLKDALDVKYDQYFRQLPKVTYSRCELGYFRELEHPFWSRNLAFPHKGSHKLSTQATEKLIQPTSIHRSHGMEHIWLPDGHRIPEIGYGSWLIGSGSTVVDQVEQALETGSNHLELVQGSLAGHADQEGRRGLELWSARGRCGGTWDRLAPPTPARSRSVIG</sequence>
<dbReference type="SUPFAM" id="SSF53649">
    <property type="entry name" value="Alkaline phosphatase-like"/>
    <property type="match status" value="1"/>
</dbReference>